<dbReference type="SMART" id="SM00255">
    <property type="entry name" value="TIR"/>
    <property type="match status" value="1"/>
</dbReference>
<dbReference type="SMART" id="SM00028">
    <property type="entry name" value="TPR"/>
    <property type="match status" value="5"/>
</dbReference>
<dbReference type="InterPro" id="IPR035897">
    <property type="entry name" value="Toll_tir_struct_dom_sf"/>
</dbReference>
<dbReference type="OrthoDB" id="5618688at2"/>
<dbReference type="InterPro" id="IPR000157">
    <property type="entry name" value="TIR_dom"/>
</dbReference>
<dbReference type="Gene3D" id="3.40.50.300">
    <property type="entry name" value="P-loop containing nucleotide triphosphate hydrolases"/>
    <property type="match status" value="1"/>
</dbReference>
<keyword evidence="1" id="KW-0802">TPR repeat</keyword>
<dbReference type="InterPro" id="IPR002182">
    <property type="entry name" value="NB-ARC"/>
</dbReference>
<dbReference type="PROSITE" id="PS50104">
    <property type="entry name" value="TIR"/>
    <property type="match status" value="1"/>
</dbReference>
<name>A0A317C2N2_9GAMM</name>
<dbReference type="Gene3D" id="1.25.40.10">
    <property type="entry name" value="Tetratricopeptide repeat domain"/>
    <property type="match status" value="2"/>
</dbReference>
<dbReference type="InterPro" id="IPR024983">
    <property type="entry name" value="CHAT_dom"/>
</dbReference>
<accession>A0A317C2N2</accession>
<dbReference type="Pfam" id="PF13676">
    <property type="entry name" value="TIR_2"/>
    <property type="match status" value="1"/>
</dbReference>
<dbReference type="RefSeq" id="WP_109839184.1">
    <property type="nucleotide sequence ID" value="NZ_QGKM01000072.1"/>
</dbReference>
<dbReference type="PROSITE" id="PS50005">
    <property type="entry name" value="TPR"/>
    <property type="match status" value="1"/>
</dbReference>
<keyword evidence="4" id="KW-1185">Reference proteome</keyword>
<dbReference type="SUPFAM" id="SSF52540">
    <property type="entry name" value="P-loop containing nucleoside triphosphate hydrolases"/>
    <property type="match status" value="1"/>
</dbReference>
<dbReference type="EMBL" id="QGKM01000072">
    <property type="protein sequence ID" value="PWQ92936.1"/>
    <property type="molecule type" value="Genomic_DNA"/>
</dbReference>
<protein>
    <recommendedName>
        <fullName evidence="2">TIR domain-containing protein</fullName>
    </recommendedName>
</protein>
<dbReference type="Proteomes" id="UP000245539">
    <property type="component" value="Unassembled WGS sequence"/>
</dbReference>
<dbReference type="GO" id="GO:0007165">
    <property type="term" value="P:signal transduction"/>
    <property type="evidence" value="ECO:0007669"/>
    <property type="project" value="InterPro"/>
</dbReference>
<evidence type="ECO:0000256" key="1">
    <source>
        <dbReference type="PROSITE-ProRule" id="PRU00339"/>
    </source>
</evidence>
<feature type="repeat" description="TPR" evidence="1">
    <location>
        <begin position="1199"/>
        <end position="1232"/>
    </location>
</feature>
<evidence type="ECO:0000313" key="3">
    <source>
        <dbReference type="EMBL" id="PWQ92936.1"/>
    </source>
</evidence>
<feature type="domain" description="TIR" evidence="2">
    <location>
        <begin position="4"/>
        <end position="126"/>
    </location>
</feature>
<comment type="caution">
    <text evidence="3">The sequence shown here is derived from an EMBL/GenBank/DDBJ whole genome shotgun (WGS) entry which is preliminary data.</text>
</comment>
<sequence>MTSNSQHVFISHTSADDDFVKELRIKLELHGISVWVDSQQLRGGSKLEADIEQAIKDSGHVIAVLSPRTINSPWVRKEIQFAEANGHKVIPLLLPGIEVTALGMWFDEEPVAEKIELDVGKLDEKLPHILAALGLRAPDHDLPSEQQVANKPVAELLLELSEPTLSRDEHGAEQLSARAELSYLPADMAVEREVKSRPFRFTAPIGQIEQDELHWYLEEYYRWPVGLFRERAERTEGQLAQWGAALFAGSLGNTVCQAPLNAWKQVRDGVERRFSVQVEATTLAEGKDAQANANEAASRLQSLPWELLYDEAYLSEGANPVGIRRRLPNFKQQLPRVTELPICILLVSPRPEEQGVSYIDHRVSALPLVQAVESLGDLVQLTVLSPPTLGALEQALHRARDAGQAYDVLHFDGHGIYDREHGLGALCFENPQDSKALEGRRNDLVHADTLAKLLKDFRVPLVFLEVCQTAQAEADPNASVAASLLEEGVTSVVAMTHSVLVETARRFVTEFYQALAQGQRVGAAMLAGQRVLMRDTQRGQIAGAGELHLQDWFVPILYKEQHDPQLFERIPSATAQQMQAQQQQSRLGWLGKHEYDFVGRSRELLQLERLLEHQSYAVIRGQGGAGKTTVAVELAQWLVRSRRFDRCAFVSVEEYTHAGAVVEVLLKQLLNPQHNLAAEYSSDIEQALQAIRRVLENERVLIVVDNVESLLAAALEENLAGIFGVLEGLAGAKLLFTTRESLPKPFNHKKREILLGALAPQDAKALVMQVMNHQGLNLRHDDQGNTPQEVEALVQSVGCHARALVLLARELALHGVTATTGTIRGIMQRLEAEHPGQRENSLFASVELSLQRLSSEVREQIAGLAVFQDGGKLEALAYVLDVDTDHARTIGMDLIQVGLAQTVGEYGYVRFDPALAAYLDLGLTDEQRAAYLARWRDVMGQLVGFLYQQIFKDTKLSFSLTQQELPNLMAYLQSLMTDLQAGQVTAEAVTDQLGRVEQLLANLNQPQALAQMVVWRGQAAQGLGEWSRQRFEHERMSIERLLQQGDVQAAFQAAQAVLEQCQQGGEQAYAGADYDLAMANVLLVRVLKTGGAAAQALPYLQEAQQRFEVLGEDGARMATVALADQGDCLLALGQLDAAVAVYEEAIVRSEKLEDTLQVAVGKASLATTRLLQNNTSEALEGYKEAMTIYQQLNDSGAVATAWHQMGMTHKAVGDFTQAEQAYRQSLSINSQQRNKAGEAKSLNELGILYDDWQRPEQAVSFYRQAVAIHVALGDLCSEGMARSNIAGTLITLQRYDEARPELLRAIECKQPYGHAAEPWKTWYILHNLEQASGNPQAAREAREQAVATYLAYRRDGGENHSGAGRFVLAVGQAIQQGDTSEVEQVIADALDNPEEDKNFLHKLQAIIAGERDLALAADEDLKYDLAVELQMLLEGLG</sequence>
<dbReference type="InterPro" id="IPR019734">
    <property type="entry name" value="TPR_rpt"/>
</dbReference>
<dbReference type="GO" id="GO:0043531">
    <property type="term" value="F:ADP binding"/>
    <property type="evidence" value="ECO:0007669"/>
    <property type="project" value="InterPro"/>
</dbReference>
<evidence type="ECO:0000259" key="2">
    <source>
        <dbReference type="PROSITE" id="PS50104"/>
    </source>
</evidence>
<dbReference type="Pfam" id="PF00931">
    <property type="entry name" value="NB-ARC"/>
    <property type="match status" value="1"/>
</dbReference>
<reference evidence="3 4" key="1">
    <citation type="submission" date="2018-05" db="EMBL/GenBank/DDBJ databases">
        <title>Leucothrix arctica sp. nov., isolated from Arctic seawater.</title>
        <authorList>
            <person name="Choi A."/>
            <person name="Baek K."/>
        </authorList>
    </citation>
    <scope>NUCLEOTIDE SEQUENCE [LARGE SCALE GENOMIC DNA]</scope>
    <source>
        <strain evidence="3 4">JCM 18388</strain>
    </source>
</reference>
<gene>
    <name evidence="3" type="ORF">DKW60_18680</name>
</gene>
<evidence type="ECO:0000313" key="4">
    <source>
        <dbReference type="Proteomes" id="UP000245539"/>
    </source>
</evidence>
<dbReference type="InterPro" id="IPR027417">
    <property type="entry name" value="P-loop_NTPase"/>
</dbReference>
<dbReference type="Pfam" id="PF13181">
    <property type="entry name" value="TPR_8"/>
    <property type="match status" value="1"/>
</dbReference>
<dbReference type="Pfam" id="PF13424">
    <property type="entry name" value="TPR_12"/>
    <property type="match status" value="1"/>
</dbReference>
<dbReference type="Pfam" id="PF12770">
    <property type="entry name" value="CHAT"/>
    <property type="match status" value="1"/>
</dbReference>
<dbReference type="InterPro" id="IPR011990">
    <property type="entry name" value="TPR-like_helical_dom_sf"/>
</dbReference>
<proteinExistence type="predicted"/>
<dbReference type="Gene3D" id="3.40.50.10140">
    <property type="entry name" value="Toll/interleukin-1 receptor homology (TIR) domain"/>
    <property type="match status" value="1"/>
</dbReference>
<dbReference type="PANTHER" id="PTHR10098:SF106">
    <property type="entry name" value="TETRATRICOPEPTIDE REPEAT PROTEIN 28-LIKE PROTEIN"/>
    <property type="match status" value="1"/>
</dbReference>
<organism evidence="3 4">
    <name type="scientific">Leucothrix pacifica</name>
    <dbReference type="NCBI Taxonomy" id="1247513"/>
    <lineage>
        <taxon>Bacteria</taxon>
        <taxon>Pseudomonadati</taxon>
        <taxon>Pseudomonadota</taxon>
        <taxon>Gammaproteobacteria</taxon>
        <taxon>Thiotrichales</taxon>
        <taxon>Thiotrichaceae</taxon>
        <taxon>Leucothrix</taxon>
    </lineage>
</organism>
<dbReference type="PANTHER" id="PTHR10098">
    <property type="entry name" value="RAPSYN-RELATED"/>
    <property type="match status" value="1"/>
</dbReference>
<dbReference type="SUPFAM" id="SSF48452">
    <property type="entry name" value="TPR-like"/>
    <property type="match status" value="2"/>
</dbReference>
<dbReference type="SUPFAM" id="SSF52200">
    <property type="entry name" value="Toll/Interleukin receptor TIR domain"/>
    <property type="match status" value="1"/>
</dbReference>